<name>A0A316D2L6_9BACL</name>
<feature type="compositionally biased region" description="Basic and acidic residues" evidence="1">
    <location>
        <begin position="84"/>
        <end position="96"/>
    </location>
</feature>
<dbReference type="OrthoDB" id="2971631at2"/>
<dbReference type="AlphaFoldDB" id="A0A316D2L6"/>
<keyword evidence="3" id="KW-1185">Reference proteome</keyword>
<evidence type="ECO:0000256" key="1">
    <source>
        <dbReference type="SAM" id="MobiDB-lite"/>
    </source>
</evidence>
<organism evidence="2 3">
    <name type="scientific">Tumebacillus permanentifrigoris</name>
    <dbReference type="NCBI Taxonomy" id="378543"/>
    <lineage>
        <taxon>Bacteria</taxon>
        <taxon>Bacillati</taxon>
        <taxon>Bacillota</taxon>
        <taxon>Bacilli</taxon>
        <taxon>Bacillales</taxon>
        <taxon>Alicyclobacillaceae</taxon>
        <taxon>Tumebacillus</taxon>
    </lineage>
</organism>
<evidence type="ECO:0000313" key="3">
    <source>
        <dbReference type="Proteomes" id="UP000245634"/>
    </source>
</evidence>
<feature type="region of interest" description="Disordered" evidence="1">
    <location>
        <begin position="58"/>
        <end position="96"/>
    </location>
</feature>
<dbReference type="RefSeq" id="WP_109691329.1">
    <property type="nucleotide sequence ID" value="NZ_QGGL01000028.1"/>
</dbReference>
<dbReference type="EMBL" id="QGGL01000028">
    <property type="protein sequence ID" value="PWK05041.1"/>
    <property type="molecule type" value="Genomic_DNA"/>
</dbReference>
<evidence type="ECO:0000313" key="2">
    <source>
        <dbReference type="EMBL" id="PWK05041.1"/>
    </source>
</evidence>
<comment type="caution">
    <text evidence="2">The sequence shown here is derived from an EMBL/GenBank/DDBJ whole genome shotgun (WGS) entry which is preliminary data.</text>
</comment>
<dbReference type="Proteomes" id="UP000245634">
    <property type="component" value="Unassembled WGS sequence"/>
</dbReference>
<accession>A0A316D2L6</accession>
<feature type="compositionally biased region" description="Basic and acidic residues" evidence="1">
    <location>
        <begin position="58"/>
        <end position="68"/>
    </location>
</feature>
<sequence>MRVTQTISIGSLRINSMSNSAIFQVGTSGAIKARSEDIKEYVTPAQADKKLESKVTKELKPHFKKEGLPLEAPGGTAGTASPKDQQKETDVGYKIE</sequence>
<gene>
    <name evidence="2" type="ORF">C7459_12812</name>
</gene>
<reference evidence="2 3" key="1">
    <citation type="submission" date="2018-05" db="EMBL/GenBank/DDBJ databases">
        <title>Genomic Encyclopedia of Type Strains, Phase IV (KMG-IV): sequencing the most valuable type-strain genomes for metagenomic binning, comparative biology and taxonomic classification.</title>
        <authorList>
            <person name="Goeker M."/>
        </authorList>
    </citation>
    <scope>NUCLEOTIDE SEQUENCE [LARGE SCALE GENOMIC DNA]</scope>
    <source>
        <strain evidence="2 3">DSM 18773</strain>
    </source>
</reference>
<dbReference type="Pfam" id="PF10803">
    <property type="entry name" value="GerPB"/>
    <property type="match status" value="1"/>
</dbReference>
<proteinExistence type="predicted"/>
<dbReference type="InterPro" id="IPR024255">
    <property type="entry name" value="GerPB"/>
</dbReference>
<protein>
    <submittedName>
        <fullName evidence="2">Spore germination GerPB</fullName>
    </submittedName>
</protein>